<evidence type="ECO:0000256" key="3">
    <source>
        <dbReference type="SAM" id="MobiDB-lite"/>
    </source>
</evidence>
<dbReference type="PANTHER" id="PTHR22715">
    <property type="entry name" value="TRANSFORMING GROWTH FACTOR BETA REGULATED GENE 1"/>
    <property type="match status" value="1"/>
</dbReference>
<dbReference type="Pfam" id="PF05965">
    <property type="entry name" value="FYRC"/>
    <property type="match status" value="1"/>
</dbReference>
<protein>
    <submittedName>
        <fullName evidence="4">Uncharacterized protein</fullName>
    </submittedName>
</protein>
<feature type="compositionally biased region" description="Low complexity" evidence="3">
    <location>
        <begin position="386"/>
        <end position="403"/>
    </location>
</feature>
<dbReference type="InterPro" id="IPR003889">
    <property type="entry name" value="FYrich_C"/>
</dbReference>
<dbReference type="OrthoDB" id="1928087at2759"/>
<evidence type="ECO:0000313" key="5">
    <source>
        <dbReference type="Proteomes" id="UP001055712"/>
    </source>
</evidence>
<dbReference type="InterPro" id="IPR003888">
    <property type="entry name" value="FYrich_N"/>
</dbReference>
<feature type="region of interest" description="Disordered" evidence="3">
    <location>
        <begin position="386"/>
        <end position="428"/>
    </location>
</feature>
<reference evidence="4" key="2">
    <citation type="submission" date="2020-11" db="EMBL/GenBank/DDBJ databases">
        <authorList>
            <person name="Cecchin M."/>
            <person name="Marcolungo L."/>
            <person name="Rossato M."/>
            <person name="Girolomoni L."/>
            <person name="Cosentino E."/>
            <person name="Cuine S."/>
            <person name="Li-Beisson Y."/>
            <person name="Delledonne M."/>
            <person name="Ballottari M."/>
        </authorList>
    </citation>
    <scope>NUCLEOTIDE SEQUENCE</scope>
    <source>
        <strain evidence="4">211/11P</strain>
        <tissue evidence="4">Whole cell</tissue>
    </source>
</reference>
<keyword evidence="2" id="KW-0539">Nucleus</keyword>
<dbReference type="Gene3D" id="3.30.160.360">
    <property type="match status" value="1"/>
</dbReference>
<evidence type="ECO:0000256" key="2">
    <source>
        <dbReference type="ARBA" id="ARBA00023242"/>
    </source>
</evidence>
<evidence type="ECO:0000313" key="4">
    <source>
        <dbReference type="EMBL" id="KAI3426216.1"/>
    </source>
</evidence>
<dbReference type="Proteomes" id="UP001055712">
    <property type="component" value="Unassembled WGS sequence"/>
</dbReference>
<dbReference type="PROSITE" id="PS51542">
    <property type="entry name" value="FYRN"/>
    <property type="match status" value="1"/>
</dbReference>
<dbReference type="GO" id="GO:0005634">
    <property type="term" value="C:nucleus"/>
    <property type="evidence" value="ECO:0007669"/>
    <property type="project" value="UniProtKB-SubCell"/>
</dbReference>
<sequence length="428" mass="45480">MASPPSPPKPASISQYEAQRAQRILDNRRKMEQMGLLEAAHGLAAPTLAPSELQPGAEVAPRLKSRKVQQAVQQGAQGPSRLSRRLRGVNALDQKAAAAEARAEAEAEGAARVRGAAARKPLVLEERVQLSAPFSLRSIGVTVWELGQVHRGTWAQRYWSSPGCLFHHAYPVGYRATKVQFGRMYEMAIEEGAAGPLFKVTDQQSGVVFTGSSPTKPWTEICIAHRTGQRISGPLFFGFSDPLTQRAIAANLYSKEELRAVLQGGMLEQALACPVEQAAKEFLAVEGVGEATACVLARTTALGGSRHSGPASLRAWGSSSEGNSQVLFDYLTGSEEVLESTRRWPAWQQRLVPKIVLALTGRWLGTGLPPNPNSELAAAVASGAATGGDATETAGGAGKIKAIGGKRARNGPQRNGAKRARRAAAMQG</sequence>
<accession>A0A9D4TI90</accession>
<dbReference type="PANTHER" id="PTHR22715:SF0">
    <property type="entry name" value="TRANSFORMING GROWTH FACTOR BETA REGULATOR 1"/>
    <property type="match status" value="1"/>
</dbReference>
<reference evidence="4" key="1">
    <citation type="journal article" date="2019" name="Plant J.">
        <title>Chlorella vulgaris genome assembly and annotation reveals the molecular basis for metabolic acclimation to high light conditions.</title>
        <authorList>
            <person name="Cecchin M."/>
            <person name="Marcolungo L."/>
            <person name="Rossato M."/>
            <person name="Girolomoni L."/>
            <person name="Cosentino E."/>
            <person name="Cuine S."/>
            <person name="Li-Beisson Y."/>
            <person name="Delledonne M."/>
            <person name="Ballottari M."/>
        </authorList>
    </citation>
    <scope>NUCLEOTIDE SEQUENCE</scope>
    <source>
        <strain evidence="4">211/11P</strain>
    </source>
</reference>
<dbReference type="PROSITE" id="PS51543">
    <property type="entry name" value="FYRC"/>
    <property type="match status" value="1"/>
</dbReference>
<keyword evidence="5" id="KW-1185">Reference proteome</keyword>
<dbReference type="GO" id="GO:0051726">
    <property type="term" value="P:regulation of cell cycle"/>
    <property type="evidence" value="ECO:0007669"/>
    <property type="project" value="TreeGrafter"/>
</dbReference>
<dbReference type="AlphaFoldDB" id="A0A9D4TI90"/>
<proteinExistence type="predicted"/>
<dbReference type="InterPro" id="IPR040092">
    <property type="entry name" value="TBRG1"/>
</dbReference>
<gene>
    <name evidence="4" type="ORF">D9Q98_008592</name>
</gene>
<comment type="caution">
    <text evidence="4">The sequence shown here is derived from an EMBL/GenBank/DDBJ whole genome shotgun (WGS) entry which is preliminary data.</text>
</comment>
<dbReference type="GO" id="GO:0140993">
    <property type="term" value="F:histone modifying activity"/>
    <property type="evidence" value="ECO:0007669"/>
    <property type="project" value="UniProtKB-ARBA"/>
</dbReference>
<dbReference type="EMBL" id="SIDB01000011">
    <property type="protein sequence ID" value="KAI3426216.1"/>
    <property type="molecule type" value="Genomic_DNA"/>
</dbReference>
<comment type="subcellular location">
    <subcellularLocation>
        <location evidence="1">Nucleus</location>
    </subcellularLocation>
</comment>
<evidence type="ECO:0000256" key="1">
    <source>
        <dbReference type="ARBA" id="ARBA00004123"/>
    </source>
</evidence>
<organism evidence="4 5">
    <name type="scientific">Chlorella vulgaris</name>
    <name type="common">Green alga</name>
    <dbReference type="NCBI Taxonomy" id="3077"/>
    <lineage>
        <taxon>Eukaryota</taxon>
        <taxon>Viridiplantae</taxon>
        <taxon>Chlorophyta</taxon>
        <taxon>core chlorophytes</taxon>
        <taxon>Trebouxiophyceae</taxon>
        <taxon>Chlorellales</taxon>
        <taxon>Chlorellaceae</taxon>
        <taxon>Chlorella clade</taxon>
        <taxon>Chlorella</taxon>
    </lineage>
</organism>
<name>A0A9D4TI90_CHLVU</name>